<dbReference type="Pfam" id="PF00083">
    <property type="entry name" value="Sugar_tr"/>
    <property type="match status" value="1"/>
</dbReference>
<dbReference type="FunFam" id="1.20.1250.20:FF:000001">
    <property type="entry name" value="Dicarboxylate MFS transporter"/>
    <property type="match status" value="1"/>
</dbReference>
<keyword evidence="2" id="KW-0813">Transport</keyword>
<feature type="transmembrane region" description="Helical" evidence="7">
    <location>
        <begin position="397"/>
        <end position="417"/>
    </location>
</feature>
<evidence type="ECO:0000256" key="2">
    <source>
        <dbReference type="ARBA" id="ARBA00022448"/>
    </source>
</evidence>
<dbReference type="InterPro" id="IPR005828">
    <property type="entry name" value="MFS_sugar_transport-like"/>
</dbReference>
<dbReference type="Proteomes" id="UP000185895">
    <property type="component" value="Unassembled WGS sequence"/>
</dbReference>
<feature type="transmembrane region" description="Helical" evidence="7">
    <location>
        <begin position="21"/>
        <end position="40"/>
    </location>
</feature>
<comment type="subcellular location">
    <subcellularLocation>
        <location evidence="1">Cell membrane</location>
        <topology evidence="1">Multi-pass membrane protein</topology>
    </subcellularLocation>
</comment>
<keyword evidence="5 7" id="KW-1133">Transmembrane helix</keyword>
<evidence type="ECO:0000256" key="7">
    <source>
        <dbReference type="SAM" id="Phobius"/>
    </source>
</evidence>
<keyword evidence="10" id="KW-1185">Reference proteome</keyword>
<evidence type="ECO:0000256" key="4">
    <source>
        <dbReference type="ARBA" id="ARBA00022692"/>
    </source>
</evidence>
<dbReference type="PANTHER" id="PTHR43045">
    <property type="entry name" value="SHIKIMATE TRANSPORTER"/>
    <property type="match status" value="1"/>
</dbReference>
<feature type="transmembrane region" description="Helical" evidence="7">
    <location>
        <begin position="231"/>
        <end position="251"/>
    </location>
</feature>
<protein>
    <submittedName>
        <fullName evidence="9">LysR family transcriptional regulator</fullName>
    </submittedName>
</protein>
<dbReference type="STRING" id="1262585.BJI46_05680"/>
<accession>A0A1E7QYV1</accession>
<feature type="domain" description="Major facilitator superfamily (MFS) profile" evidence="8">
    <location>
        <begin position="9"/>
        <end position="422"/>
    </location>
</feature>
<evidence type="ECO:0000256" key="3">
    <source>
        <dbReference type="ARBA" id="ARBA00022475"/>
    </source>
</evidence>
<dbReference type="InterPro" id="IPR036259">
    <property type="entry name" value="MFS_trans_sf"/>
</dbReference>
<dbReference type="InterPro" id="IPR020846">
    <property type="entry name" value="MFS_dom"/>
</dbReference>
<dbReference type="SUPFAM" id="SSF103473">
    <property type="entry name" value="MFS general substrate transporter"/>
    <property type="match status" value="1"/>
</dbReference>
<dbReference type="PANTHER" id="PTHR43045:SF1">
    <property type="entry name" value="SHIKIMATE TRANSPORTER"/>
    <property type="match status" value="1"/>
</dbReference>
<dbReference type="RefSeq" id="WP_070070835.1">
    <property type="nucleotide sequence ID" value="NZ_MKKK01000067.1"/>
</dbReference>
<evidence type="ECO:0000256" key="5">
    <source>
        <dbReference type="ARBA" id="ARBA00022989"/>
    </source>
</evidence>
<dbReference type="Gene3D" id="1.20.1250.20">
    <property type="entry name" value="MFS general substrate transporter like domains"/>
    <property type="match status" value="2"/>
</dbReference>
<dbReference type="AlphaFoldDB" id="A0A1E7QYV1"/>
<evidence type="ECO:0000259" key="8">
    <source>
        <dbReference type="PROSITE" id="PS50850"/>
    </source>
</evidence>
<dbReference type="GO" id="GO:0005886">
    <property type="term" value="C:plasma membrane"/>
    <property type="evidence" value="ECO:0007669"/>
    <property type="project" value="UniProtKB-SubCell"/>
</dbReference>
<dbReference type="EMBL" id="MKKK01000067">
    <property type="protein sequence ID" value="OEY92239.1"/>
    <property type="molecule type" value="Genomic_DNA"/>
</dbReference>
<reference evidence="9 10" key="1">
    <citation type="submission" date="2016-09" db="EMBL/GenBank/DDBJ databases">
        <authorList>
            <person name="Capua I."/>
            <person name="De Benedictis P."/>
            <person name="Joannis T."/>
            <person name="Lombin L.H."/>
            <person name="Cattoli G."/>
        </authorList>
    </citation>
    <scope>NUCLEOTIDE SEQUENCE [LARGE SCALE GENOMIC DNA]</scope>
    <source>
        <strain evidence="9 10">ANC 4671</strain>
    </source>
</reference>
<dbReference type="OrthoDB" id="3690818at2"/>
<evidence type="ECO:0000313" key="10">
    <source>
        <dbReference type="Proteomes" id="UP000185895"/>
    </source>
</evidence>
<evidence type="ECO:0000256" key="1">
    <source>
        <dbReference type="ARBA" id="ARBA00004651"/>
    </source>
</evidence>
<feature type="transmembrane region" description="Helical" evidence="7">
    <location>
        <begin position="365"/>
        <end position="385"/>
    </location>
</feature>
<name>A0A1E7QYV1_9GAMM</name>
<feature type="transmembrane region" description="Helical" evidence="7">
    <location>
        <begin position="46"/>
        <end position="70"/>
    </location>
</feature>
<evidence type="ECO:0000256" key="6">
    <source>
        <dbReference type="ARBA" id="ARBA00023136"/>
    </source>
</evidence>
<feature type="transmembrane region" description="Helical" evidence="7">
    <location>
        <begin position="106"/>
        <end position="126"/>
    </location>
</feature>
<feature type="transmembrane region" description="Helical" evidence="7">
    <location>
        <begin position="187"/>
        <end position="204"/>
    </location>
</feature>
<keyword evidence="4 7" id="KW-0812">Transmembrane</keyword>
<dbReference type="GO" id="GO:0022857">
    <property type="term" value="F:transmembrane transporter activity"/>
    <property type="evidence" value="ECO:0007669"/>
    <property type="project" value="InterPro"/>
</dbReference>
<proteinExistence type="predicted"/>
<keyword evidence="3" id="KW-1003">Cell membrane</keyword>
<feature type="transmembrane region" description="Helical" evidence="7">
    <location>
        <begin position="82"/>
        <end position="100"/>
    </location>
</feature>
<feature type="transmembrane region" description="Helical" evidence="7">
    <location>
        <begin position="271"/>
        <end position="292"/>
    </location>
</feature>
<organism evidence="9 10">
    <name type="scientific">Acinetobacter qingfengensis</name>
    <dbReference type="NCBI Taxonomy" id="1262585"/>
    <lineage>
        <taxon>Bacteria</taxon>
        <taxon>Pseudomonadati</taxon>
        <taxon>Pseudomonadota</taxon>
        <taxon>Gammaproteobacteria</taxon>
        <taxon>Moraxellales</taxon>
        <taxon>Moraxellaceae</taxon>
        <taxon>Acinetobacter</taxon>
    </lineage>
</organism>
<gene>
    <name evidence="9" type="ORF">BJI46_05680</name>
</gene>
<feature type="transmembrane region" description="Helical" evidence="7">
    <location>
        <begin position="299"/>
        <end position="319"/>
    </location>
</feature>
<comment type="caution">
    <text evidence="9">The sequence shown here is derived from an EMBL/GenBank/DDBJ whole genome shotgun (WGS) entry which is preliminary data.</text>
</comment>
<feature type="transmembrane region" description="Helical" evidence="7">
    <location>
        <begin position="325"/>
        <end position="353"/>
    </location>
</feature>
<feature type="transmembrane region" description="Helical" evidence="7">
    <location>
        <begin position="147"/>
        <end position="167"/>
    </location>
</feature>
<sequence length="437" mass="47459">MEKDQSKRAAAAAFMGTTIEFYDFYVYATAAALVLGHVFFPTTDPVTGTLAAFATFAVGFIARPLAGLIFGHLGDKLGRKNMLLFTMILMGIATTGIGLIPSYASIGIWAPILLIVLRFLQGISVGGEWGGAVLMASEHAPSHKKTFFASFAQLGSPAGLILCLLVFKAVTSLDEADFLSWGWRIPFLLSFVLMAVGFIIRFGVKESPEFAQAKAQAETVKYPLKNLFKYYWPHVIFAGLAITIGSAGFFFTNTFMITYVTQYLGIERQTILSALFWVTVLQFLTMPLFALWAEKIGAARFLVGIAVVCLIVPYPMFMLVETKNILLITLGITLAVVSLSALYAVVAGFMANAFPTEVRYSGISVSYQFIAALAGGTTPIIGTLLAKNYAGEWLPLAYLFTFLSAMSLVGILGVNYLQRKNKVAENTAALSNEEITQ</sequence>
<dbReference type="CDD" id="cd17369">
    <property type="entry name" value="MFS_ShiA_like"/>
    <property type="match status" value="1"/>
</dbReference>
<dbReference type="PROSITE" id="PS50850">
    <property type="entry name" value="MFS"/>
    <property type="match status" value="1"/>
</dbReference>
<evidence type="ECO:0000313" key="9">
    <source>
        <dbReference type="EMBL" id="OEY92239.1"/>
    </source>
</evidence>
<keyword evidence="6 7" id="KW-0472">Membrane</keyword>